<evidence type="ECO:0000256" key="1">
    <source>
        <dbReference type="ARBA" id="ARBA00004167"/>
    </source>
</evidence>
<dbReference type="EMBL" id="UYJE01003666">
    <property type="protein sequence ID" value="VDI21280.1"/>
    <property type="molecule type" value="Genomic_DNA"/>
</dbReference>
<evidence type="ECO:0000256" key="6">
    <source>
        <dbReference type="ARBA" id="ARBA00022989"/>
    </source>
</evidence>
<dbReference type="OrthoDB" id="6285242at2759"/>
<comment type="caution">
    <text evidence="9">The sequence shown here is derived from an EMBL/GenBank/DDBJ whole genome shotgun (WGS) entry which is preliminary data.</text>
</comment>
<dbReference type="PANTHER" id="PTHR21461">
    <property type="entry name" value="GLYCOSYLTRANSFERASE FAMILY 92 PROTEIN"/>
    <property type="match status" value="1"/>
</dbReference>
<sequence>MSYMIRYRRYTLKLYSLAIFLVLGFLFAGHLYTHDKLKRADILSSIFQNVVTGFSFITRLPRGELYLYSAVANPDERWGNFTSITINLWDGSQNKKFDCCIFNKKTMDNFVTKEAFIKNDFGYSPFSARQYQCQIPQCIMNATHVGMVEHGTPCSAFMKTIPVFYPSREKGKLAICAKIAYGTLSPQRLIEWFEYHRLMGVDKVLTMVQYLNEDAYKVLLYYQKLQFGEIDEFPLPLPGKVIGFSDRGFEEYRFTLPQCSHDKQVGVYSCQEKLQGYDYVGVVDFDEYIVHDKLWSLKDILNNELMPKYPDAAGFTFNVSFFILDWGDTGSGDLYLTKYVQRTEPRVECFKNIYIPNRVCEVTTHTFAAKKRYKRYLLSEHNTVIHHYRECPKVPQWKNCMTDPRSTDLKMEKIRTEMTKRVKAVQKHLGIYN</sequence>
<evidence type="ECO:0000313" key="9">
    <source>
        <dbReference type="EMBL" id="VDI21280.1"/>
    </source>
</evidence>
<keyword evidence="6 8" id="KW-1133">Transmembrane helix</keyword>
<dbReference type="GO" id="GO:0016757">
    <property type="term" value="F:glycosyltransferase activity"/>
    <property type="evidence" value="ECO:0007669"/>
    <property type="project" value="UniProtKB-UniRule"/>
</dbReference>
<evidence type="ECO:0000313" key="10">
    <source>
        <dbReference type="Proteomes" id="UP000596742"/>
    </source>
</evidence>
<evidence type="ECO:0000256" key="8">
    <source>
        <dbReference type="RuleBase" id="RU366017"/>
    </source>
</evidence>
<dbReference type="GO" id="GO:0016020">
    <property type="term" value="C:membrane"/>
    <property type="evidence" value="ECO:0007669"/>
    <property type="project" value="UniProtKB-SubCell"/>
</dbReference>
<protein>
    <recommendedName>
        <fullName evidence="8">Glycosyltransferase family 92 protein</fullName>
        <ecNumber evidence="8">2.4.1.-</ecNumber>
    </recommendedName>
</protein>
<keyword evidence="3 8" id="KW-0328">Glycosyltransferase</keyword>
<keyword evidence="7 8" id="KW-0472">Membrane</keyword>
<keyword evidence="4 8" id="KW-0808">Transferase</keyword>
<evidence type="ECO:0000256" key="4">
    <source>
        <dbReference type="ARBA" id="ARBA00022679"/>
    </source>
</evidence>
<dbReference type="AlphaFoldDB" id="A0A8B6DLZ0"/>
<evidence type="ECO:0000256" key="3">
    <source>
        <dbReference type="ARBA" id="ARBA00022676"/>
    </source>
</evidence>
<comment type="subcellular location">
    <subcellularLocation>
        <location evidence="1">Membrane</location>
        <topology evidence="1">Single-pass membrane protein</topology>
    </subcellularLocation>
</comment>
<dbReference type="Pfam" id="PF01697">
    <property type="entry name" value="Glyco_transf_92"/>
    <property type="match status" value="1"/>
</dbReference>
<gene>
    <name evidence="9" type="ORF">MGAL_10B044946</name>
</gene>
<reference evidence="9" key="1">
    <citation type="submission" date="2018-11" db="EMBL/GenBank/DDBJ databases">
        <authorList>
            <person name="Alioto T."/>
            <person name="Alioto T."/>
        </authorList>
    </citation>
    <scope>NUCLEOTIDE SEQUENCE</scope>
</reference>
<keyword evidence="10" id="KW-1185">Reference proteome</keyword>
<dbReference type="Proteomes" id="UP000596742">
    <property type="component" value="Unassembled WGS sequence"/>
</dbReference>
<accession>A0A8B6DLZ0</accession>
<proteinExistence type="inferred from homology"/>
<keyword evidence="5 8" id="KW-0812">Transmembrane</keyword>
<evidence type="ECO:0000256" key="2">
    <source>
        <dbReference type="ARBA" id="ARBA00007647"/>
    </source>
</evidence>
<dbReference type="InterPro" id="IPR008166">
    <property type="entry name" value="Glyco_transf_92"/>
</dbReference>
<evidence type="ECO:0000256" key="5">
    <source>
        <dbReference type="ARBA" id="ARBA00022692"/>
    </source>
</evidence>
<dbReference type="EC" id="2.4.1.-" evidence="8"/>
<feature type="transmembrane region" description="Helical" evidence="8">
    <location>
        <begin position="12"/>
        <end position="32"/>
    </location>
</feature>
<comment type="similarity">
    <text evidence="2 8">Belongs to the glycosyltransferase 92 family.</text>
</comment>
<organism evidence="9 10">
    <name type="scientific">Mytilus galloprovincialis</name>
    <name type="common">Mediterranean mussel</name>
    <dbReference type="NCBI Taxonomy" id="29158"/>
    <lineage>
        <taxon>Eukaryota</taxon>
        <taxon>Metazoa</taxon>
        <taxon>Spiralia</taxon>
        <taxon>Lophotrochozoa</taxon>
        <taxon>Mollusca</taxon>
        <taxon>Bivalvia</taxon>
        <taxon>Autobranchia</taxon>
        <taxon>Pteriomorphia</taxon>
        <taxon>Mytilida</taxon>
        <taxon>Mytiloidea</taxon>
        <taxon>Mytilidae</taxon>
        <taxon>Mytilinae</taxon>
        <taxon>Mytilus</taxon>
    </lineage>
</organism>
<evidence type="ECO:0000256" key="7">
    <source>
        <dbReference type="ARBA" id="ARBA00023136"/>
    </source>
</evidence>
<name>A0A8B6DLZ0_MYTGA</name>
<dbReference type="GO" id="GO:0005737">
    <property type="term" value="C:cytoplasm"/>
    <property type="evidence" value="ECO:0007669"/>
    <property type="project" value="TreeGrafter"/>
</dbReference>
<dbReference type="PANTHER" id="PTHR21461:SF69">
    <property type="entry name" value="GLYCOSYLTRANSFERASE FAMILY 92 PROTEIN"/>
    <property type="match status" value="1"/>
</dbReference>